<dbReference type="SUPFAM" id="SSF46785">
    <property type="entry name" value="Winged helix' DNA-binding domain"/>
    <property type="match status" value="1"/>
</dbReference>
<dbReference type="KEGG" id="tva:4752502"/>
<dbReference type="Gene3D" id="1.10.10.10">
    <property type="entry name" value="Winged helix-like DNA-binding domain superfamily/Winged helix DNA-binding domain"/>
    <property type="match status" value="1"/>
</dbReference>
<dbReference type="InterPro" id="IPR018845">
    <property type="entry name" value="Initiator-bd"/>
</dbReference>
<feature type="domain" description="Initiator binding" evidence="1">
    <location>
        <begin position="16"/>
        <end position="105"/>
    </location>
</feature>
<reference evidence="3" key="1">
    <citation type="submission" date="2006-10" db="EMBL/GenBank/DDBJ databases">
        <authorList>
            <person name="Amadeo P."/>
            <person name="Zhao Q."/>
            <person name="Wortman J."/>
            <person name="Fraser-Liggett C."/>
            <person name="Carlton J."/>
        </authorList>
    </citation>
    <scope>NUCLEOTIDE SEQUENCE</scope>
    <source>
        <strain evidence="3">G3</strain>
    </source>
</reference>
<reference evidence="3" key="2">
    <citation type="journal article" date="2007" name="Science">
        <title>Draft genome sequence of the sexually transmitted pathogen Trichomonas vaginalis.</title>
        <authorList>
            <person name="Carlton J.M."/>
            <person name="Hirt R.P."/>
            <person name="Silva J.C."/>
            <person name="Delcher A.L."/>
            <person name="Schatz M."/>
            <person name="Zhao Q."/>
            <person name="Wortman J.R."/>
            <person name="Bidwell S.L."/>
            <person name="Alsmark U.C.M."/>
            <person name="Besteiro S."/>
            <person name="Sicheritz-Ponten T."/>
            <person name="Noel C.J."/>
            <person name="Dacks J.B."/>
            <person name="Foster P.G."/>
            <person name="Simillion C."/>
            <person name="Van de Peer Y."/>
            <person name="Miranda-Saavedra D."/>
            <person name="Barton G.J."/>
            <person name="Westrop G.D."/>
            <person name="Mueller S."/>
            <person name="Dessi D."/>
            <person name="Fiori P.L."/>
            <person name="Ren Q."/>
            <person name="Paulsen I."/>
            <person name="Zhang H."/>
            <person name="Bastida-Corcuera F.D."/>
            <person name="Simoes-Barbosa A."/>
            <person name="Brown M.T."/>
            <person name="Hayes R.D."/>
            <person name="Mukherjee M."/>
            <person name="Okumura C.Y."/>
            <person name="Schneider R."/>
            <person name="Smith A.J."/>
            <person name="Vanacova S."/>
            <person name="Villalvazo M."/>
            <person name="Haas B.J."/>
            <person name="Pertea M."/>
            <person name="Feldblyum T.V."/>
            <person name="Utterback T.R."/>
            <person name="Shu C.L."/>
            <person name="Osoegawa K."/>
            <person name="de Jong P.J."/>
            <person name="Hrdy I."/>
            <person name="Horvathova L."/>
            <person name="Zubacova Z."/>
            <person name="Dolezal P."/>
            <person name="Malik S.B."/>
            <person name="Logsdon J.M. Jr."/>
            <person name="Henze K."/>
            <person name="Gupta A."/>
            <person name="Wang C.C."/>
            <person name="Dunne R.L."/>
            <person name="Upcroft J.A."/>
            <person name="Upcroft P."/>
            <person name="White O."/>
            <person name="Salzberg S.L."/>
            <person name="Tang P."/>
            <person name="Chiu C.-H."/>
            <person name="Lee Y.-S."/>
            <person name="Embley T.M."/>
            <person name="Coombs G.H."/>
            <person name="Mottram J.C."/>
            <person name="Tachezy J."/>
            <person name="Fraser-Liggett C.M."/>
            <person name="Johnson P.J."/>
        </authorList>
    </citation>
    <scope>NUCLEOTIDE SEQUENCE [LARGE SCALE GENOMIC DNA]</scope>
    <source>
        <strain evidence="3">G3</strain>
    </source>
</reference>
<evidence type="ECO:0000313" key="3">
    <source>
        <dbReference type="EMBL" id="EAX94761.1"/>
    </source>
</evidence>
<sequence>MDAGRPLPPIPGLDGIPDELINHLRKRSNRKEDSRFPYKVFALLKWVGYDQNRANLAGCGWVSDSQNEFYIHKPRLCEVLNVKLNTLNVNLKTLGFEQTRKVGEHSYFKNDIFSKNSSQQDFERIRNSRCKPDSLMHMNAKAAYFPLLEHIQLFMMDEKAISMFKKEVIQKWEKLVGSPLIFAVSIPVFTKYLLNSIQDSLGYHDENNTIQQVLVGKTPNVVTIFDFAVFLARFGPFDNVPYKIMQYQQILHIIQPDYFMFTAPSLINYFSSTFHNCFSFKISQTGEYHCYNLPLISSSAAYLVDEDGVYYKSWEKMVEANHFLTQRG</sequence>
<accession>A2FK14</accession>
<dbReference type="SUPFAM" id="SSF103409">
    <property type="entry name" value="39 kda initiator binding protein, IBP39, C-terminal domains"/>
    <property type="match status" value="1"/>
</dbReference>
<dbReference type="Proteomes" id="UP000001542">
    <property type="component" value="Unassembled WGS sequence"/>
</dbReference>
<gene>
    <name evidence="3" type="ORF">TVAG_346240</name>
</gene>
<dbReference type="VEuPathDB" id="TrichDB:TVAGG3_1018790"/>
<dbReference type="EMBL" id="DS113839">
    <property type="protein sequence ID" value="EAX94761.1"/>
    <property type="molecule type" value="Genomic_DNA"/>
</dbReference>
<dbReference type="AlphaFoldDB" id="A2FK14"/>
<dbReference type="Pfam" id="PF10416">
    <property type="entry name" value="IBD"/>
    <property type="match status" value="1"/>
</dbReference>
<name>A2FK14_TRIV3</name>
<dbReference type="InParanoid" id="A2FK14"/>
<dbReference type="OrthoDB" id="10262735at2759"/>
<dbReference type="InterPro" id="IPR036388">
    <property type="entry name" value="WH-like_DNA-bd_sf"/>
</dbReference>
<dbReference type="InterPro" id="IPR024238">
    <property type="entry name" value="IBP39_C"/>
</dbReference>
<dbReference type="InterPro" id="IPR036184">
    <property type="entry name" value="IBP39-like_C_sf"/>
</dbReference>
<organism evidence="3 4">
    <name type="scientific">Trichomonas vaginalis (strain ATCC PRA-98 / G3)</name>
    <dbReference type="NCBI Taxonomy" id="412133"/>
    <lineage>
        <taxon>Eukaryota</taxon>
        <taxon>Metamonada</taxon>
        <taxon>Parabasalia</taxon>
        <taxon>Trichomonadida</taxon>
        <taxon>Trichomonadidae</taxon>
        <taxon>Trichomonas</taxon>
    </lineage>
</organism>
<evidence type="ECO:0000259" key="1">
    <source>
        <dbReference type="Pfam" id="PF10416"/>
    </source>
</evidence>
<dbReference type="SMR" id="A2FK14"/>
<evidence type="ECO:0000313" key="4">
    <source>
        <dbReference type="Proteomes" id="UP000001542"/>
    </source>
</evidence>
<protein>
    <recommendedName>
        <fullName evidence="5">Initiator binding domain-containing protein</fullName>
    </recommendedName>
</protein>
<proteinExistence type="predicted"/>
<evidence type="ECO:0008006" key="5">
    <source>
        <dbReference type="Google" id="ProtNLM"/>
    </source>
</evidence>
<keyword evidence="4" id="KW-1185">Reference proteome</keyword>
<evidence type="ECO:0000259" key="2">
    <source>
        <dbReference type="Pfam" id="PF11422"/>
    </source>
</evidence>
<dbReference type="Pfam" id="PF11422">
    <property type="entry name" value="IBP39"/>
    <property type="match status" value="1"/>
</dbReference>
<dbReference type="InterPro" id="IPR036390">
    <property type="entry name" value="WH_DNA-bd_sf"/>
</dbReference>
<dbReference type="RefSeq" id="XP_001307691.1">
    <property type="nucleotide sequence ID" value="XM_001307690.1"/>
</dbReference>
<feature type="domain" description="Initiator binding protein 39kDa C-terminal" evidence="2">
    <location>
        <begin position="149"/>
        <end position="319"/>
    </location>
</feature>
<dbReference type="VEuPathDB" id="TrichDB:TVAG_346240"/>